<dbReference type="InterPro" id="IPR025235">
    <property type="entry name" value="DUF4178"/>
</dbReference>
<accession>A0A098EAQ6</accession>
<dbReference type="AlphaFoldDB" id="A0A098EAQ6"/>
<proteinExistence type="predicted"/>
<sequence length="178" mass="20971">MGIFNKLRKTFDFEMWKKKKDDKTTHDLDLPMTFKVGSVGEILNEEFEDIGQVRYEWGGGMWDECLLEMKDKKKKWLLVDEPTFILFNEEISIPTGNINDRWNLINNRKIFVESTRKITVTNTGGYSEIKEGTDVQCYDGYDEGKNFISIREYLGKYEKNTVMRTGRKISKFEIEVYG</sequence>
<reference evidence="2" key="1">
    <citation type="submission" date="2014-09" db="EMBL/GenBank/DDBJ databases">
        <authorList>
            <person name="Probst J Alexander"/>
        </authorList>
    </citation>
    <scope>NUCLEOTIDE SEQUENCE</scope>
</reference>
<evidence type="ECO:0000313" key="2">
    <source>
        <dbReference type="EMBL" id="CEG12599.1"/>
    </source>
</evidence>
<protein>
    <recommendedName>
        <fullName evidence="1">DUF4178 domain-containing protein</fullName>
    </recommendedName>
</protein>
<name>A0A098EAQ6_9ZZZZ</name>
<organism evidence="2">
    <name type="scientific">groundwater metagenome</name>
    <dbReference type="NCBI Taxonomy" id="717931"/>
    <lineage>
        <taxon>unclassified sequences</taxon>
        <taxon>metagenomes</taxon>
        <taxon>ecological metagenomes</taxon>
    </lineage>
</organism>
<dbReference type="EMBL" id="CCXY01000170">
    <property type="protein sequence ID" value="CEG12599.1"/>
    <property type="molecule type" value="Genomic_DNA"/>
</dbReference>
<dbReference type="Pfam" id="PF13785">
    <property type="entry name" value="DUF4178"/>
    <property type="match status" value="1"/>
</dbReference>
<evidence type="ECO:0000259" key="1">
    <source>
        <dbReference type="Pfam" id="PF13785"/>
    </source>
</evidence>
<gene>
    <name evidence="2" type="ORF">MSIBF_A2510003</name>
</gene>
<feature type="domain" description="DUF4178" evidence="1">
    <location>
        <begin position="35"/>
        <end position="153"/>
    </location>
</feature>